<feature type="domain" description="Peptidase S8/S53" evidence="2">
    <location>
        <begin position="54"/>
        <end position="148"/>
    </location>
</feature>
<dbReference type="RefSeq" id="WP_118045833.1">
    <property type="nucleotide sequence ID" value="NZ_JBBNFJ010000003.1"/>
</dbReference>
<dbReference type="EMBL" id="QSKF01000004">
    <property type="protein sequence ID" value="RHE40415.1"/>
    <property type="molecule type" value="Genomic_DNA"/>
</dbReference>
<sequence length="333" mass="39160">MRIGVLDSNGSFDNPFFQDKKIVKIDCKWKGQEYSKDAFGFTHAEYVCSFILKENPEAEIVLVPIVRKNKKSTVLDMIEGIELLIEEQVDIINMSMGDEYKYHKEIEEVCRAATEKGILIVAAYSNQQVEATYPASFPFVMGIRCLDIENPLQVFQYDGIGKDVIFSSKFFSLYHLGIPKFYQGNSFGCAVITGYLSNYEDEHEQAILQFTLNTLNHYYPYQTLKQKQCYFLTNRIEEPLEQRFIREVTRTERCDTFESGMEKLRNIKTAEQYPVLFIDHNNYQEICEYKERIRVYAMENPKTEIILRYPLFNMVERLDFQKKTNRNLNQFTV</sequence>
<name>A0A414I495_9FIRM</name>
<accession>A0A414I495</accession>
<protein>
    <recommendedName>
        <fullName evidence="2">Peptidase S8/S53 domain-containing protein</fullName>
    </recommendedName>
</protein>
<gene>
    <name evidence="4" type="ORF">DW740_05840</name>
    <name evidence="3" type="ORF">DW767_15945</name>
</gene>
<evidence type="ECO:0000313" key="3">
    <source>
        <dbReference type="EMBL" id="RHE10146.1"/>
    </source>
</evidence>
<reference evidence="5 6" key="1">
    <citation type="submission" date="2018-08" db="EMBL/GenBank/DDBJ databases">
        <title>A genome reference for cultivated species of the human gut microbiota.</title>
        <authorList>
            <person name="Zou Y."/>
            <person name="Xue W."/>
            <person name="Luo G."/>
        </authorList>
    </citation>
    <scope>NUCLEOTIDE SEQUENCE [LARGE SCALE GENOMIC DNA]</scope>
    <source>
        <strain evidence="4 5">AM28-23</strain>
        <strain evidence="3 6">AM29-25AC</strain>
    </source>
</reference>
<dbReference type="InterPro" id="IPR036852">
    <property type="entry name" value="Peptidase_S8/S53_dom_sf"/>
</dbReference>
<dbReference type="GO" id="GO:0004252">
    <property type="term" value="F:serine-type endopeptidase activity"/>
    <property type="evidence" value="ECO:0007669"/>
    <property type="project" value="InterPro"/>
</dbReference>
<dbReference type="SUPFAM" id="SSF52743">
    <property type="entry name" value="Subtilisin-like"/>
    <property type="match status" value="1"/>
</dbReference>
<dbReference type="PROSITE" id="PS51892">
    <property type="entry name" value="SUBTILASE"/>
    <property type="match status" value="1"/>
</dbReference>
<evidence type="ECO:0000313" key="5">
    <source>
        <dbReference type="Proteomes" id="UP000283745"/>
    </source>
</evidence>
<evidence type="ECO:0000313" key="4">
    <source>
        <dbReference type="EMBL" id="RHE40415.1"/>
    </source>
</evidence>
<evidence type="ECO:0000313" key="6">
    <source>
        <dbReference type="Proteomes" id="UP000284644"/>
    </source>
</evidence>
<dbReference type="Proteomes" id="UP000284644">
    <property type="component" value="Unassembled WGS sequence"/>
</dbReference>
<evidence type="ECO:0000256" key="1">
    <source>
        <dbReference type="PROSITE-ProRule" id="PRU01240"/>
    </source>
</evidence>
<evidence type="ECO:0000259" key="2">
    <source>
        <dbReference type="Pfam" id="PF00082"/>
    </source>
</evidence>
<dbReference type="EMBL" id="QSJW01000012">
    <property type="protein sequence ID" value="RHE10146.1"/>
    <property type="molecule type" value="Genomic_DNA"/>
</dbReference>
<dbReference type="Proteomes" id="UP000283745">
    <property type="component" value="Unassembled WGS sequence"/>
</dbReference>
<comment type="similarity">
    <text evidence="1">Belongs to the peptidase S8 family.</text>
</comment>
<organism evidence="3 6">
    <name type="scientific">Blautia obeum</name>
    <dbReference type="NCBI Taxonomy" id="40520"/>
    <lineage>
        <taxon>Bacteria</taxon>
        <taxon>Bacillati</taxon>
        <taxon>Bacillota</taxon>
        <taxon>Clostridia</taxon>
        <taxon>Lachnospirales</taxon>
        <taxon>Lachnospiraceae</taxon>
        <taxon>Blautia</taxon>
    </lineage>
</organism>
<comment type="caution">
    <text evidence="3">The sequence shown here is derived from an EMBL/GenBank/DDBJ whole genome shotgun (WGS) entry which is preliminary data.</text>
</comment>
<dbReference type="AlphaFoldDB" id="A0A414I495"/>
<dbReference type="InterPro" id="IPR000209">
    <property type="entry name" value="Peptidase_S8/S53_dom"/>
</dbReference>
<proteinExistence type="inferred from homology"/>
<comment type="caution">
    <text evidence="1">Lacks conserved residue(s) required for the propagation of feature annotation.</text>
</comment>
<dbReference type="GeneID" id="97505765"/>
<dbReference type="GO" id="GO:0006508">
    <property type="term" value="P:proteolysis"/>
    <property type="evidence" value="ECO:0007669"/>
    <property type="project" value="InterPro"/>
</dbReference>
<dbReference type="Gene3D" id="3.40.50.200">
    <property type="entry name" value="Peptidase S8/S53 domain"/>
    <property type="match status" value="1"/>
</dbReference>
<dbReference type="Pfam" id="PF00082">
    <property type="entry name" value="Peptidase_S8"/>
    <property type="match status" value="1"/>
</dbReference>